<feature type="region of interest" description="Disordered" evidence="1">
    <location>
        <begin position="309"/>
        <end position="358"/>
    </location>
</feature>
<comment type="caution">
    <text evidence="2">The sequence shown here is derived from an EMBL/GenBank/DDBJ whole genome shotgun (WGS) entry which is preliminary data.</text>
</comment>
<evidence type="ECO:0000256" key="1">
    <source>
        <dbReference type="SAM" id="MobiDB-lite"/>
    </source>
</evidence>
<feature type="region of interest" description="Disordered" evidence="1">
    <location>
        <begin position="426"/>
        <end position="486"/>
    </location>
</feature>
<dbReference type="Proteomes" id="UP000789739">
    <property type="component" value="Unassembled WGS sequence"/>
</dbReference>
<feature type="region of interest" description="Disordered" evidence="1">
    <location>
        <begin position="1"/>
        <end position="178"/>
    </location>
</feature>
<organism evidence="2 3">
    <name type="scientific">Paraglomus brasilianum</name>
    <dbReference type="NCBI Taxonomy" id="144538"/>
    <lineage>
        <taxon>Eukaryota</taxon>
        <taxon>Fungi</taxon>
        <taxon>Fungi incertae sedis</taxon>
        <taxon>Mucoromycota</taxon>
        <taxon>Glomeromycotina</taxon>
        <taxon>Glomeromycetes</taxon>
        <taxon>Paraglomerales</taxon>
        <taxon>Paraglomeraceae</taxon>
        <taxon>Paraglomus</taxon>
    </lineage>
</organism>
<gene>
    <name evidence="2" type="ORF">PBRASI_LOCUS269</name>
</gene>
<name>A0A9N8VGI8_9GLOM</name>
<feature type="compositionally biased region" description="Pro residues" evidence="1">
    <location>
        <begin position="396"/>
        <end position="405"/>
    </location>
</feature>
<feature type="compositionally biased region" description="Polar residues" evidence="1">
    <location>
        <begin position="7"/>
        <end position="74"/>
    </location>
</feature>
<sequence>MPGMVETTGTEVNLSSIQPPQQAADTLTEQQPPNQLQVQIDIQQSDDPSPSNLQTNPQPQMPLSDNQAESQQSELPLDEKPSSSTVHPQADSLTITQSEEQPLAQELCLSQPSPRPQESVGQSVVNAQPADSAANSSNTIQNETAKSSQATQPIAVTGQGNASSQSTDQVPQKRPISSKKSNQPIYMLLVECSKEYITGYLTKKSEEDTTVLFSDRKKLHADFKLYCNEIILKSARDRIINELDDTMKAKLEDSATIHKCIADAMDEVKAKYPEASDNNLSALISNGIISPEMAMIFRIWIQFNKKEPAIPPVHGGHSEQPRPRGRGHMRGGYWPPRGGPPRHSPYPQGPPRRREWPIRDERDFRDRRVDGDHFRDRRDEYARREFDRRPDFRGGPLPPPPPPLPFGRERPPMVWRDDMYHRYDDRRRDVYDRRPDERHGRDPRGPPMPPMPVPMPVGPPIKATPAIYESPPMPPASQLQQTQQTAYDYQQYPSDQQQYAADTSGYQQDYSSQTYPGYYPQYPLDGQLNGQATSNYQYPNANNSGWDAQGNPVQPIPIQLTSFSWNQPGRHGAIPLPTDFMSGPSNAPRLSMPEPHDVLGVIKGVIIRDAQGNIGLSQYTFTTM</sequence>
<feature type="region of interest" description="Disordered" evidence="1">
    <location>
        <begin position="386"/>
        <end position="410"/>
    </location>
</feature>
<feature type="compositionally biased region" description="Polar residues" evidence="1">
    <location>
        <begin position="133"/>
        <end position="170"/>
    </location>
</feature>
<dbReference type="AlphaFoldDB" id="A0A9N8VGI8"/>
<keyword evidence="3" id="KW-1185">Reference proteome</keyword>
<protein>
    <submittedName>
        <fullName evidence="2">8322_t:CDS:1</fullName>
    </submittedName>
</protein>
<dbReference type="EMBL" id="CAJVPI010000012">
    <property type="protein sequence ID" value="CAG8455126.1"/>
    <property type="molecule type" value="Genomic_DNA"/>
</dbReference>
<evidence type="ECO:0000313" key="3">
    <source>
        <dbReference type="Proteomes" id="UP000789739"/>
    </source>
</evidence>
<feature type="compositionally biased region" description="Basic and acidic residues" evidence="1">
    <location>
        <begin position="426"/>
        <end position="444"/>
    </location>
</feature>
<evidence type="ECO:0000313" key="2">
    <source>
        <dbReference type="EMBL" id="CAG8455126.1"/>
    </source>
</evidence>
<feature type="compositionally biased region" description="Polar residues" evidence="1">
    <location>
        <begin position="82"/>
        <end position="100"/>
    </location>
</feature>
<reference evidence="2" key="1">
    <citation type="submission" date="2021-06" db="EMBL/GenBank/DDBJ databases">
        <authorList>
            <person name="Kallberg Y."/>
            <person name="Tangrot J."/>
            <person name="Rosling A."/>
        </authorList>
    </citation>
    <scope>NUCLEOTIDE SEQUENCE</scope>
    <source>
        <strain evidence="2">BR232B</strain>
    </source>
</reference>
<feature type="compositionally biased region" description="Pro residues" evidence="1">
    <location>
        <begin position="337"/>
        <end position="350"/>
    </location>
</feature>
<dbReference type="OrthoDB" id="5341823at2759"/>
<accession>A0A9N8VGI8</accession>
<feature type="compositionally biased region" description="Pro residues" evidence="1">
    <location>
        <begin position="445"/>
        <end position="459"/>
    </location>
</feature>
<proteinExistence type="predicted"/>